<dbReference type="SUPFAM" id="SSF54427">
    <property type="entry name" value="NTF2-like"/>
    <property type="match status" value="1"/>
</dbReference>
<comment type="caution">
    <text evidence="2">The sequence shown here is derived from an EMBL/GenBank/DDBJ whole genome shotgun (WGS) entry which is preliminary data.</text>
</comment>
<dbReference type="EMBL" id="JAPFFF010000021">
    <property type="protein sequence ID" value="KAK8853891.1"/>
    <property type="molecule type" value="Genomic_DNA"/>
</dbReference>
<protein>
    <recommendedName>
        <fullName evidence="4">RRM domain-containing protein</fullName>
    </recommendedName>
</protein>
<evidence type="ECO:0008006" key="4">
    <source>
        <dbReference type="Google" id="ProtNLM"/>
    </source>
</evidence>
<dbReference type="InterPro" id="IPR032710">
    <property type="entry name" value="NTF2-like_dom_sf"/>
</dbReference>
<feature type="region of interest" description="Disordered" evidence="1">
    <location>
        <begin position="124"/>
        <end position="155"/>
    </location>
</feature>
<name>A0ABR2HXY9_9EUKA</name>
<evidence type="ECO:0000313" key="3">
    <source>
        <dbReference type="Proteomes" id="UP001470230"/>
    </source>
</evidence>
<organism evidence="2 3">
    <name type="scientific">Tritrichomonas musculus</name>
    <dbReference type="NCBI Taxonomy" id="1915356"/>
    <lineage>
        <taxon>Eukaryota</taxon>
        <taxon>Metamonada</taxon>
        <taxon>Parabasalia</taxon>
        <taxon>Tritrichomonadida</taxon>
        <taxon>Tritrichomonadidae</taxon>
        <taxon>Tritrichomonas</taxon>
    </lineage>
</organism>
<proteinExistence type="predicted"/>
<keyword evidence="3" id="KW-1185">Reference proteome</keyword>
<gene>
    <name evidence="2" type="ORF">M9Y10_016434</name>
</gene>
<reference evidence="2 3" key="1">
    <citation type="submission" date="2024-04" db="EMBL/GenBank/DDBJ databases">
        <title>Tritrichomonas musculus Genome.</title>
        <authorList>
            <person name="Alves-Ferreira E."/>
            <person name="Grigg M."/>
            <person name="Lorenzi H."/>
            <person name="Galac M."/>
        </authorList>
    </citation>
    <scope>NUCLEOTIDE SEQUENCE [LARGE SCALE GENOMIC DNA]</scope>
    <source>
        <strain evidence="2 3">EAF2021</strain>
    </source>
</reference>
<evidence type="ECO:0000256" key="1">
    <source>
        <dbReference type="SAM" id="MobiDB-lite"/>
    </source>
</evidence>
<dbReference type="Proteomes" id="UP001470230">
    <property type="component" value="Unassembled WGS sequence"/>
</dbReference>
<dbReference type="SUPFAM" id="SSF54928">
    <property type="entry name" value="RNA-binding domain, RBD"/>
    <property type="match status" value="1"/>
</dbReference>
<dbReference type="InterPro" id="IPR035979">
    <property type="entry name" value="RBD_domain_sf"/>
</dbReference>
<evidence type="ECO:0000313" key="2">
    <source>
        <dbReference type="EMBL" id="KAK8853891.1"/>
    </source>
</evidence>
<sequence>MDVDETALIFVVEFYETFANNKEKLALAYAEGARLVLYNKDKHVRQYSQNFQNVVPSGIREILSCSGEIINSDLFVHVQSTLTLPGSVDILDECFRCQLTDSSILIIYHSIHVNPILSELPPLPPPTPKVVPQPAKQAKPAPPKKPKTPTVEVDSPQNVDYKKSVVVKNLSYKSAPSNFVPILESVGHVLKFVQGNGQLIAEFETKDDQVNAVNKTYEEWNGRKPHVIWMNKDFQFNDRKK</sequence>
<accession>A0ABR2HXY9</accession>